<evidence type="ECO:0000313" key="1">
    <source>
        <dbReference type="EMBL" id="SBQ33016.1"/>
    </source>
</evidence>
<organism evidence="1">
    <name type="scientific">Nothobranchius kadleci</name>
    <name type="common">African annual killifish</name>
    <dbReference type="NCBI Taxonomy" id="1051664"/>
    <lineage>
        <taxon>Eukaryota</taxon>
        <taxon>Metazoa</taxon>
        <taxon>Chordata</taxon>
        <taxon>Craniata</taxon>
        <taxon>Vertebrata</taxon>
        <taxon>Euteleostomi</taxon>
        <taxon>Actinopterygii</taxon>
        <taxon>Neopterygii</taxon>
        <taxon>Teleostei</taxon>
        <taxon>Neoteleostei</taxon>
        <taxon>Acanthomorphata</taxon>
        <taxon>Ovalentaria</taxon>
        <taxon>Atherinomorphae</taxon>
        <taxon>Cyprinodontiformes</taxon>
        <taxon>Nothobranchiidae</taxon>
        <taxon>Nothobranchius</taxon>
    </lineage>
</organism>
<feature type="non-terminal residue" evidence="1">
    <location>
        <position position="53"/>
    </location>
</feature>
<protein>
    <submittedName>
        <fullName evidence="1">Perilipin 4</fullName>
    </submittedName>
</protein>
<gene>
    <name evidence="1" type="primary">PLIN4</name>
</gene>
<accession>A0A1A8DID4</accession>
<name>A0A1A8DID4_NOTKA</name>
<proteinExistence type="predicted"/>
<feature type="non-terminal residue" evidence="1">
    <location>
        <position position="1"/>
    </location>
</feature>
<reference evidence="1" key="2">
    <citation type="submission" date="2016-06" db="EMBL/GenBank/DDBJ databases">
        <title>The genome of a short-lived fish provides insights into sex chromosome evolution and the genetic control of aging.</title>
        <authorList>
            <person name="Reichwald K."/>
            <person name="Felder M."/>
            <person name="Petzold A."/>
            <person name="Koch P."/>
            <person name="Groth M."/>
            <person name="Platzer M."/>
        </authorList>
    </citation>
    <scope>NUCLEOTIDE SEQUENCE</scope>
    <source>
        <tissue evidence="1">Brain</tissue>
    </source>
</reference>
<sequence>QLHLYSYFVHLDSGPILTFLWTFLPRRLDLSMSRWHCAVELVLTQQGNILHRE</sequence>
<dbReference type="AlphaFoldDB" id="A0A1A8DID4"/>
<reference evidence="1" key="1">
    <citation type="submission" date="2016-05" db="EMBL/GenBank/DDBJ databases">
        <authorList>
            <person name="Lavstsen T."/>
            <person name="Jespersen J.S."/>
        </authorList>
    </citation>
    <scope>NUCLEOTIDE SEQUENCE</scope>
    <source>
        <tissue evidence="1">Brain</tissue>
    </source>
</reference>
<dbReference type="EMBL" id="HAEA01004536">
    <property type="protein sequence ID" value="SBQ33016.1"/>
    <property type="molecule type" value="Transcribed_RNA"/>
</dbReference>